<dbReference type="Proteomes" id="UP000288096">
    <property type="component" value="Unassembled WGS sequence"/>
</dbReference>
<evidence type="ECO:0000259" key="2">
    <source>
        <dbReference type="Pfam" id="PF07589"/>
    </source>
</evidence>
<feature type="signal peptide" evidence="1">
    <location>
        <begin position="1"/>
        <end position="24"/>
    </location>
</feature>
<reference evidence="4" key="1">
    <citation type="submission" date="2017-11" db="EMBL/GenBank/DDBJ databases">
        <authorList>
            <person name="Watanabe M."/>
            <person name="Kojima H."/>
        </authorList>
    </citation>
    <scope>NUCLEOTIDE SEQUENCE [LARGE SCALE GENOMIC DNA]</scope>
    <source>
        <strain evidence="4">Tokyo 01</strain>
    </source>
</reference>
<evidence type="ECO:0000313" key="4">
    <source>
        <dbReference type="Proteomes" id="UP000288096"/>
    </source>
</evidence>
<feature type="domain" description="Ice-binding protein C-terminal" evidence="2">
    <location>
        <begin position="227"/>
        <end position="251"/>
    </location>
</feature>
<comment type="caution">
    <text evidence="3">The sequence shown here is derived from an EMBL/GenBank/DDBJ whole genome shotgun (WGS) entry which is preliminary data.</text>
</comment>
<dbReference type="EMBL" id="BEXT01000001">
    <property type="protein sequence ID" value="GBC59354.1"/>
    <property type="molecule type" value="Genomic_DNA"/>
</dbReference>
<organism evidence="3 4">
    <name type="scientific">Desulfonema ishimotonii</name>
    <dbReference type="NCBI Taxonomy" id="45657"/>
    <lineage>
        <taxon>Bacteria</taxon>
        <taxon>Pseudomonadati</taxon>
        <taxon>Thermodesulfobacteriota</taxon>
        <taxon>Desulfobacteria</taxon>
        <taxon>Desulfobacterales</taxon>
        <taxon>Desulfococcaceae</taxon>
        <taxon>Desulfonema</taxon>
    </lineage>
</organism>
<proteinExistence type="predicted"/>
<evidence type="ECO:0000256" key="1">
    <source>
        <dbReference type="SAM" id="SignalP"/>
    </source>
</evidence>
<keyword evidence="1" id="KW-0732">Signal</keyword>
<dbReference type="OrthoDB" id="9157660at2"/>
<dbReference type="AlphaFoldDB" id="A0A401FQX1"/>
<dbReference type="Pfam" id="PF07589">
    <property type="entry name" value="PEP-CTERM"/>
    <property type="match status" value="1"/>
</dbReference>
<name>A0A401FQX1_9BACT</name>
<evidence type="ECO:0000313" key="3">
    <source>
        <dbReference type="EMBL" id="GBC59354.1"/>
    </source>
</evidence>
<sequence length="256" mass="28040">MKKFMTGFGMMVLAVLMITGNAMAISLGNSYDRPAYDLQTLLDDTVGEGVLDAEKDQTGQGVWMESEDGDVDTYLINMVRGDSGRLGIYSAETGDEYYLTASGNDKDADWTSSFSVDDNGQIKINGTWQDAYFGYAFGFFWENTSNALKSYTQSGKNISGYGPDQNVLALSYHLASGVSSKIYDQGHTETKIATGDDWIVAFEDRLNLDGDFNDAVFYVEDIKATAATPEPSTSLLLGIGLICCAVVYRRKRSCEE</sequence>
<dbReference type="NCBIfam" id="TIGR02595">
    <property type="entry name" value="PEP_CTERM"/>
    <property type="match status" value="1"/>
</dbReference>
<reference evidence="4" key="2">
    <citation type="submission" date="2019-01" db="EMBL/GenBank/DDBJ databases">
        <title>Genome sequence of Desulfonema ishimotonii strain Tokyo 01.</title>
        <authorList>
            <person name="Fukui M."/>
        </authorList>
    </citation>
    <scope>NUCLEOTIDE SEQUENCE [LARGE SCALE GENOMIC DNA]</scope>
    <source>
        <strain evidence="4">Tokyo 01</strain>
    </source>
</reference>
<gene>
    <name evidence="3" type="ORF">DENIS_0293</name>
</gene>
<dbReference type="RefSeq" id="WP_124326876.1">
    <property type="nucleotide sequence ID" value="NZ_BEXT01000001.1"/>
</dbReference>
<accession>A0A401FQX1</accession>
<keyword evidence="4" id="KW-1185">Reference proteome</keyword>
<feature type="chain" id="PRO_5018995962" description="Ice-binding protein C-terminal domain-containing protein" evidence="1">
    <location>
        <begin position="25"/>
        <end position="256"/>
    </location>
</feature>
<dbReference type="InterPro" id="IPR013424">
    <property type="entry name" value="Ice-binding_C"/>
</dbReference>
<protein>
    <recommendedName>
        <fullName evidence="2">Ice-binding protein C-terminal domain-containing protein</fullName>
    </recommendedName>
</protein>